<evidence type="ECO:0008006" key="5">
    <source>
        <dbReference type="Google" id="ProtNLM"/>
    </source>
</evidence>
<keyword evidence="2" id="KW-1133">Transmembrane helix</keyword>
<name>A0A517NWX3_9BACT</name>
<dbReference type="EMBL" id="CP036526">
    <property type="protein sequence ID" value="QDT11608.1"/>
    <property type="molecule type" value="Genomic_DNA"/>
</dbReference>
<keyword evidence="4" id="KW-1185">Reference proteome</keyword>
<accession>A0A517NWX3</accession>
<feature type="coiled-coil region" evidence="1">
    <location>
        <begin position="102"/>
        <end position="129"/>
    </location>
</feature>
<protein>
    <recommendedName>
        <fullName evidence="5">HAMP domain-containing protein</fullName>
    </recommendedName>
</protein>
<evidence type="ECO:0000313" key="4">
    <source>
        <dbReference type="Proteomes" id="UP000319817"/>
    </source>
</evidence>
<organism evidence="3 4">
    <name type="scientific">Stieleria marina</name>
    <dbReference type="NCBI Taxonomy" id="1930275"/>
    <lineage>
        <taxon>Bacteria</taxon>
        <taxon>Pseudomonadati</taxon>
        <taxon>Planctomycetota</taxon>
        <taxon>Planctomycetia</taxon>
        <taxon>Pirellulales</taxon>
        <taxon>Pirellulaceae</taxon>
        <taxon>Stieleria</taxon>
    </lineage>
</organism>
<evidence type="ECO:0000313" key="3">
    <source>
        <dbReference type="EMBL" id="QDT11608.1"/>
    </source>
</evidence>
<keyword evidence="2" id="KW-0812">Transmembrane</keyword>
<feature type="transmembrane region" description="Helical" evidence="2">
    <location>
        <begin position="32"/>
        <end position="54"/>
    </location>
</feature>
<gene>
    <name evidence="3" type="ORF">K239x_36080</name>
</gene>
<keyword evidence="2" id="KW-0472">Membrane</keyword>
<evidence type="ECO:0000256" key="2">
    <source>
        <dbReference type="SAM" id="Phobius"/>
    </source>
</evidence>
<evidence type="ECO:0000256" key="1">
    <source>
        <dbReference type="SAM" id="Coils"/>
    </source>
</evidence>
<proteinExistence type="predicted"/>
<reference evidence="3 4" key="1">
    <citation type="submission" date="2019-02" db="EMBL/GenBank/DDBJ databases">
        <title>Deep-cultivation of Planctomycetes and their phenomic and genomic characterization uncovers novel biology.</title>
        <authorList>
            <person name="Wiegand S."/>
            <person name="Jogler M."/>
            <person name="Boedeker C."/>
            <person name="Pinto D."/>
            <person name="Vollmers J."/>
            <person name="Rivas-Marin E."/>
            <person name="Kohn T."/>
            <person name="Peeters S.H."/>
            <person name="Heuer A."/>
            <person name="Rast P."/>
            <person name="Oberbeckmann S."/>
            <person name="Bunk B."/>
            <person name="Jeske O."/>
            <person name="Meyerdierks A."/>
            <person name="Storesund J.E."/>
            <person name="Kallscheuer N."/>
            <person name="Luecker S."/>
            <person name="Lage O.M."/>
            <person name="Pohl T."/>
            <person name="Merkel B.J."/>
            <person name="Hornburger P."/>
            <person name="Mueller R.-W."/>
            <person name="Bruemmer F."/>
            <person name="Labrenz M."/>
            <person name="Spormann A.M."/>
            <person name="Op den Camp H."/>
            <person name="Overmann J."/>
            <person name="Amann R."/>
            <person name="Jetten M.S.M."/>
            <person name="Mascher T."/>
            <person name="Medema M.H."/>
            <person name="Devos D.P."/>
            <person name="Kaster A.-K."/>
            <person name="Ovreas L."/>
            <person name="Rohde M."/>
            <person name="Galperin M.Y."/>
            <person name="Jogler C."/>
        </authorList>
    </citation>
    <scope>NUCLEOTIDE SEQUENCE [LARGE SCALE GENOMIC DNA]</scope>
    <source>
        <strain evidence="3 4">K23_9</strain>
    </source>
</reference>
<sequence length="132" mass="14745">MHWTLLLVCLVSISMMVRLMMSVGEKPFGEAFINALSAQAPLMAVMVILMPVFLRDTLKLSNRFAGPMYRLRTVLEEMANGGEGSKIKFRVGDFWQSTAGDFNTVLDEVNRLKSRNAELETEVAELRSTASV</sequence>
<dbReference type="AlphaFoldDB" id="A0A517NWX3"/>
<dbReference type="Proteomes" id="UP000319817">
    <property type="component" value="Chromosome"/>
</dbReference>
<keyword evidence="1" id="KW-0175">Coiled coil</keyword>